<accession>A0ABY3RVW8</accession>
<evidence type="ECO:0000256" key="1">
    <source>
        <dbReference type="SAM" id="Phobius"/>
    </source>
</evidence>
<sequence>MTVTWLTVIIAALLILGLGTLLLWLSEGRRLALYVLAAASAVLTVCAALSIVAYWLAVGILGNP</sequence>
<proteinExistence type="predicted"/>
<gene>
    <name evidence="2" type="ORF">K8F61_18630</name>
</gene>
<dbReference type="EMBL" id="CP082781">
    <property type="protein sequence ID" value="UGS26602.1"/>
    <property type="molecule type" value="Genomic_DNA"/>
</dbReference>
<keyword evidence="1" id="KW-0812">Transmembrane</keyword>
<feature type="transmembrane region" description="Helical" evidence="1">
    <location>
        <begin position="32"/>
        <end position="57"/>
    </location>
</feature>
<keyword evidence="1" id="KW-0472">Membrane</keyword>
<name>A0ABY3RVW8_9MICO</name>
<protein>
    <recommendedName>
        <fullName evidence="4">Histidine kinase</fullName>
    </recommendedName>
</protein>
<keyword evidence="3" id="KW-1185">Reference proteome</keyword>
<evidence type="ECO:0000313" key="3">
    <source>
        <dbReference type="Proteomes" id="UP001199642"/>
    </source>
</evidence>
<dbReference type="Proteomes" id="UP001199642">
    <property type="component" value="Chromosome"/>
</dbReference>
<feature type="transmembrane region" description="Helical" evidence="1">
    <location>
        <begin position="6"/>
        <end position="25"/>
    </location>
</feature>
<dbReference type="RefSeq" id="WP_231820238.1">
    <property type="nucleotide sequence ID" value="NZ_CP082781.1"/>
</dbReference>
<evidence type="ECO:0008006" key="4">
    <source>
        <dbReference type="Google" id="ProtNLM"/>
    </source>
</evidence>
<evidence type="ECO:0000313" key="2">
    <source>
        <dbReference type="EMBL" id="UGS26602.1"/>
    </source>
</evidence>
<organism evidence="2 3">
    <name type="scientific">Microbacterium resistens</name>
    <dbReference type="NCBI Taxonomy" id="156977"/>
    <lineage>
        <taxon>Bacteria</taxon>
        <taxon>Bacillati</taxon>
        <taxon>Actinomycetota</taxon>
        <taxon>Actinomycetes</taxon>
        <taxon>Micrococcales</taxon>
        <taxon>Microbacteriaceae</taxon>
        <taxon>Microbacterium</taxon>
    </lineage>
</organism>
<reference evidence="2 3" key="1">
    <citation type="submission" date="2023-01" db="EMBL/GenBank/DDBJ databases">
        <title>Characterization of estradiol degrading bacteria Microbacterium sp. MZT7 and reveal degrading genes through genome analysis.</title>
        <authorList>
            <person name="Hao P."/>
            <person name="Gao Y."/>
        </authorList>
    </citation>
    <scope>NUCLEOTIDE SEQUENCE [LARGE SCALE GENOMIC DNA]</scope>
    <source>
        <strain evidence="2 3">MZT7</strain>
    </source>
</reference>
<keyword evidence="1" id="KW-1133">Transmembrane helix</keyword>